<feature type="binding site" evidence="9">
    <location>
        <position position="149"/>
    </location>
    <ligand>
        <name>Zn(2+)</name>
        <dbReference type="ChEBI" id="CHEBI:29105"/>
        <note>catalytic</note>
    </ligand>
</feature>
<keyword evidence="5 9" id="KW-0479">Metal-binding</keyword>
<dbReference type="GO" id="GO:0004222">
    <property type="term" value="F:metalloendopeptidase activity"/>
    <property type="evidence" value="ECO:0007669"/>
    <property type="project" value="InterPro"/>
</dbReference>
<keyword evidence="2 9" id="KW-0690">Ribosome biogenesis</keyword>
<dbReference type="InParanoid" id="A0A0R2FTI0"/>
<dbReference type="EMBL" id="JQAX01000003">
    <property type="protein sequence ID" value="KRN31681.1"/>
    <property type="molecule type" value="Genomic_DNA"/>
</dbReference>
<evidence type="ECO:0000256" key="6">
    <source>
        <dbReference type="ARBA" id="ARBA00022759"/>
    </source>
</evidence>
<evidence type="ECO:0000256" key="4">
    <source>
        <dbReference type="ARBA" id="ARBA00022722"/>
    </source>
</evidence>
<dbReference type="PANTHER" id="PTHR46986:SF1">
    <property type="entry name" value="ENDORIBONUCLEASE YBEY, CHLOROPLASTIC"/>
    <property type="match status" value="1"/>
</dbReference>
<evidence type="ECO:0000313" key="10">
    <source>
        <dbReference type="EMBL" id="KRN31681.1"/>
    </source>
</evidence>
<dbReference type="eggNOG" id="COG0319">
    <property type="taxonomic scope" value="Bacteria"/>
</dbReference>
<sequence length="174" mass="19774">MKTLNEKEIEGDKKMDLAIIDNSEPGVLSKHLQLVQDVLDYAGQYLQLPAGTEMSVTFVNNPEIRWYNKHYRGLDKPTDVISFAIEDADDDVPINFADDQPVALAKNIGDIIVSVDKIGEQATYLEHSYERELGFLVVHGFLHLNGYDHMISDEAEKEMFTLQREILNSYGLTR</sequence>
<comment type="function">
    <text evidence="9">Single strand-specific metallo-endoribonuclease involved in late-stage 70S ribosome quality control and in maturation of the 3' terminus of the 16S rRNA.</text>
</comment>
<evidence type="ECO:0000256" key="3">
    <source>
        <dbReference type="ARBA" id="ARBA00022552"/>
    </source>
</evidence>
<keyword evidence="11" id="KW-1185">Reference proteome</keyword>
<keyword evidence="3 9" id="KW-0698">rRNA processing</keyword>
<evidence type="ECO:0000256" key="5">
    <source>
        <dbReference type="ARBA" id="ARBA00022723"/>
    </source>
</evidence>
<dbReference type="GO" id="GO:0006364">
    <property type="term" value="P:rRNA processing"/>
    <property type="evidence" value="ECO:0007669"/>
    <property type="project" value="UniProtKB-UniRule"/>
</dbReference>
<evidence type="ECO:0000313" key="11">
    <source>
        <dbReference type="Proteomes" id="UP000051296"/>
    </source>
</evidence>
<dbReference type="InterPro" id="IPR023091">
    <property type="entry name" value="MetalPrtase_cat_dom_sf_prd"/>
</dbReference>
<dbReference type="GO" id="GO:0004521">
    <property type="term" value="F:RNA endonuclease activity"/>
    <property type="evidence" value="ECO:0007669"/>
    <property type="project" value="UniProtKB-UniRule"/>
</dbReference>
<dbReference type="HAMAP" id="MF_00009">
    <property type="entry name" value="Endoribonucl_YbeY"/>
    <property type="match status" value="1"/>
</dbReference>
<dbReference type="Proteomes" id="UP000051296">
    <property type="component" value="Unassembled WGS sequence"/>
</dbReference>
<dbReference type="Pfam" id="PF02130">
    <property type="entry name" value="YbeY"/>
    <property type="match status" value="1"/>
</dbReference>
<evidence type="ECO:0000256" key="1">
    <source>
        <dbReference type="ARBA" id="ARBA00010875"/>
    </source>
</evidence>
<gene>
    <name evidence="9" type="primary">ybeY</name>
    <name evidence="10" type="ORF">IV68_GL000935</name>
</gene>
<protein>
    <recommendedName>
        <fullName evidence="9">Endoribonuclease YbeY</fullName>
        <ecNumber evidence="9">3.1.-.-</ecNumber>
    </recommendedName>
</protein>
<feature type="binding site" evidence="9">
    <location>
        <position position="143"/>
    </location>
    <ligand>
        <name>Zn(2+)</name>
        <dbReference type="ChEBI" id="CHEBI:29105"/>
        <note>catalytic</note>
    </ligand>
</feature>
<organism evidence="10 11">
    <name type="scientific">Weissella halotolerans DSM 20190</name>
    <dbReference type="NCBI Taxonomy" id="1123500"/>
    <lineage>
        <taxon>Bacteria</taxon>
        <taxon>Bacillati</taxon>
        <taxon>Bacillota</taxon>
        <taxon>Bacilli</taxon>
        <taxon>Lactobacillales</taxon>
        <taxon>Lactobacillaceae</taxon>
        <taxon>Weissella</taxon>
    </lineage>
</organism>
<accession>A0A0R2FTI0</accession>
<comment type="similarity">
    <text evidence="1 9">Belongs to the endoribonuclease YbeY family.</text>
</comment>
<comment type="caution">
    <text evidence="10">The sequence shown here is derived from an EMBL/GenBank/DDBJ whole genome shotgun (WGS) entry which is preliminary data.</text>
</comment>
<proteinExistence type="inferred from homology"/>
<keyword evidence="8 9" id="KW-0862">Zinc</keyword>
<dbReference type="GO" id="GO:0008270">
    <property type="term" value="F:zinc ion binding"/>
    <property type="evidence" value="ECO:0007669"/>
    <property type="project" value="UniProtKB-UniRule"/>
</dbReference>
<dbReference type="GO" id="GO:0005737">
    <property type="term" value="C:cytoplasm"/>
    <property type="evidence" value="ECO:0007669"/>
    <property type="project" value="UniProtKB-SubCell"/>
</dbReference>
<comment type="cofactor">
    <cofactor evidence="9">
        <name>Zn(2+)</name>
        <dbReference type="ChEBI" id="CHEBI:29105"/>
    </cofactor>
    <text evidence="9">Binds 1 zinc ion.</text>
</comment>
<keyword evidence="9" id="KW-0963">Cytoplasm</keyword>
<reference evidence="10 11" key="1">
    <citation type="journal article" date="2015" name="Genome Announc.">
        <title>Expanding the biotechnology potential of lactobacilli through comparative genomics of 213 strains and associated genera.</title>
        <authorList>
            <person name="Sun Z."/>
            <person name="Harris H.M."/>
            <person name="McCann A."/>
            <person name="Guo C."/>
            <person name="Argimon S."/>
            <person name="Zhang W."/>
            <person name="Yang X."/>
            <person name="Jeffery I.B."/>
            <person name="Cooney J.C."/>
            <person name="Kagawa T.F."/>
            <person name="Liu W."/>
            <person name="Song Y."/>
            <person name="Salvetti E."/>
            <person name="Wrobel A."/>
            <person name="Rasinkangas P."/>
            <person name="Parkhill J."/>
            <person name="Rea M.C."/>
            <person name="O'Sullivan O."/>
            <person name="Ritari J."/>
            <person name="Douillard F.P."/>
            <person name="Paul Ross R."/>
            <person name="Yang R."/>
            <person name="Briner A.E."/>
            <person name="Felis G.E."/>
            <person name="de Vos W.M."/>
            <person name="Barrangou R."/>
            <person name="Klaenhammer T.R."/>
            <person name="Caufield P.W."/>
            <person name="Cui Y."/>
            <person name="Zhang H."/>
            <person name="O'Toole P.W."/>
        </authorList>
    </citation>
    <scope>NUCLEOTIDE SEQUENCE [LARGE SCALE GENOMIC DNA]</scope>
    <source>
        <strain evidence="10 11">DSM 20190</strain>
    </source>
</reference>
<dbReference type="PROSITE" id="PS01306">
    <property type="entry name" value="UPF0054"/>
    <property type="match status" value="1"/>
</dbReference>
<feature type="binding site" evidence="9">
    <location>
        <position position="139"/>
    </location>
    <ligand>
        <name>Zn(2+)</name>
        <dbReference type="ChEBI" id="CHEBI:29105"/>
        <note>catalytic</note>
    </ligand>
</feature>
<name>A0A0R2FTI0_9LACO</name>
<dbReference type="NCBIfam" id="TIGR00043">
    <property type="entry name" value="rRNA maturation RNase YbeY"/>
    <property type="match status" value="1"/>
</dbReference>
<dbReference type="InterPro" id="IPR002036">
    <property type="entry name" value="YbeY"/>
</dbReference>
<dbReference type="InterPro" id="IPR020549">
    <property type="entry name" value="YbeY_CS"/>
</dbReference>
<evidence type="ECO:0000256" key="8">
    <source>
        <dbReference type="ARBA" id="ARBA00022833"/>
    </source>
</evidence>
<dbReference type="SUPFAM" id="SSF55486">
    <property type="entry name" value="Metalloproteases ('zincins'), catalytic domain"/>
    <property type="match status" value="1"/>
</dbReference>
<dbReference type="AlphaFoldDB" id="A0A0R2FTI0"/>
<keyword evidence="4 9" id="KW-0540">Nuclease</keyword>
<dbReference type="PANTHER" id="PTHR46986">
    <property type="entry name" value="ENDORIBONUCLEASE YBEY, CHLOROPLASTIC"/>
    <property type="match status" value="1"/>
</dbReference>
<comment type="subcellular location">
    <subcellularLocation>
        <location evidence="9">Cytoplasm</location>
    </subcellularLocation>
</comment>
<dbReference type="FunCoup" id="A0A0R2FTI0">
    <property type="interactions" value="299"/>
</dbReference>
<keyword evidence="6 9" id="KW-0255">Endonuclease</keyword>
<evidence type="ECO:0000256" key="2">
    <source>
        <dbReference type="ARBA" id="ARBA00022517"/>
    </source>
</evidence>
<dbReference type="PATRIC" id="fig|1123500.6.peg.941"/>
<keyword evidence="7 9" id="KW-0378">Hydrolase</keyword>
<evidence type="ECO:0000256" key="9">
    <source>
        <dbReference type="HAMAP-Rule" id="MF_00009"/>
    </source>
</evidence>
<dbReference type="Gene3D" id="3.40.390.30">
    <property type="entry name" value="Metalloproteases ('zincins'), catalytic domain"/>
    <property type="match status" value="1"/>
</dbReference>
<dbReference type="STRING" id="1123500.GCA_000420365_01064"/>
<evidence type="ECO:0000256" key="7">
    <source>
        <dbReference type="ARBA" id="ARBA00022801"/>
    </source>
</evidence>
<dbReference type="EC" id="3.1.-.-" evidence="9"/>